<comment type="caution">
    <text evidence="2">The sequence shown here is derived from an EMBL/GenBank/DDBJ whole genome shotgun (WGS) entry which is preliminary data.</text>
</comment>
<dbReference type="AlphaFoldDB" id="A0A7J7M409"/>
<dbReference type="EMBL" id="JACGCM010001789">
    <property type="protein sequence ID" value="KAF6149631.1"/>
    <property type="molecule type" value="Genomic_DNA"/>
</dbReference>
<name>A0A7J7M409_9MAGN</name>
<keyword evidence="3" id="KW-1185">Reference proteome</keyword>
<evidence type="ECO:0000313" key="3">
    <source>
        <dbReference type="Proteomes" id="UP000541444"/>
    </source>
</evidence>
<feature type="compositionally biased region" description="Low complexity" evidence="1">
    <location>
        <begin position="152"/>
        <end position="161"/>
    </location>
</feature>
<dbReference type="InterPro" id="IPR038824">
    <property type="entry name" value="SHOC1-like"/>
</dbReference>
<dbReference type="PANTHER" id="PTHR35764">
    <property type="entry name" value="PROTEIN SHORTAGE IN CHIASMATA 1"/>
    <property type="match status" value="1"/>
</dbReference>
<feature type="region of interest" description="Disordered" evidence="1">
    <location>
        <begin position="1"/>
        <end position="38"/>
    </location>
</feature>
<organism evidence="2 3">
    <name type="scientific">Kingdonia uniflora</name>
    <dbReference type="NCBI Taxonomy" id="39325"/>
    <lineage>
        <taxon>Eukaryota</taxon>
        <taxon>Viridiplantae</taxon>
        <taxon>Streptophyta</taxon>
        <taxon>Embryophyta</taxon>
        <taxon>Tracheophyta</taxon>
        <taxon>Spermatophyta</taxon>
        <taxon>Magnoliopsida</taxon>
        <taxon>Ranunculales</taxon>
        <taxon>Circaeasteraceae</taxon>
        <taxon>Kingdonia</taxon>
    </lineage>
</organism>
<proteinExistence type="predicted"/>
<dbReference type="OrthoDB" id="2018152at2759"/>
<protein>
    <submittedName>
        <fullName evidence="2">Uncharacterized protein</fullName>
    </submittedName>
</protein>
<accession>A0A7J7M409</accession>
<feature type="region of interest" description="Disordered" evidence="1">
    <location>
        <begin position="143"/>
        <end position="173"/>
    </location>
</feature>
<sequence>MTDCSSGSSVPDSGNSRSNLESPRKKQKCIGRPPSAKVPRVYQPLESWISSKSHGVLDENHEIEMFKFTLNDEFFEQIPGLAEGMVNDLGWNGKAKSEKADFIGEVIDLGNTYFLGEDFSPIPSNACFSPEFGRGMSFGGSLSKRVSPPIPSSNCPSCPTSAGITSNSEKSSKDHNQMFNEDFWADMHIKDDNKDDMPLQLRRQFLQEEITPRSTSFYGGTPLSNAIHSSKLQQGSPWTVEFLNKIKEKSRMHQKSRLSDTTDACYGYPNNVERIAKRKSPSTLDCYRYQGGGRNPKRIFKQKCQKQQLIPQLFGSYKSEKASCSLTPAYTPMDKRARQNALIAKEYVASNLSMDFVCSIKEGTYQSPRTLNLFDILNYDKLVLTKPTLDYLNERYGVQVGDDEEEEVVVEEVRDDIDDSMILHQALGGIKDMKSSLLKTEDQKQQLLVFEKSVLIFFLEQLKSEAVELELERNIFDQELKMKNQKILMLQNEKHELMGAIEQLRLIVIAHDA</sequence>
<evidence type="ECO:0000313" key="2">
    <source>
        <dbReference type="EMBL" id="KAF6149631.1"/>
    </source>
</evidence>
<dbReference type="Proteomes" id="UP000541444">
    <property type="component" value="Unassembled WGS sequence"/>
</dbReference>
<feature type="compositionally biased region" description="Low complexity" evidence="1">
    <location>
        <begin position="1"/>
        <end position="19"/>
    </location>
</feature>
<evidence type="ECO:0000256" key="1">
    <source>
        <dbReference type="SAM" id="MobiDB-lite"/>
    </source>
</evidence>
<dbReference type="PANTHER" id="PTHR35764:SF1">
    <property type="entry name" value="PROTEIN SHORTAGE IN CHIASMATA 1"/>
    <property type="match status" value="1"/>
</dbReference>
<reference evidence="2 3" key="1">
    <citation type="journal article" date="2020" name="IScience">
        <title>Genome Sequencing of the Endangered Kingdonia uniflora (Circaeasteraceae, Ranunculales) Reveals Potential Mechanisms of Evolutionary Specialization.</title>
        <authorList>
            <person name="Sun Y."/>
            <person name="Deng T."/>
            <person name="Zhang A."/>
            <person name="Moore M.J."/>
            <person name="Landis J.B."/>
            <person name="Lin N."/>
            <person name="Zhang H."/>
            <person name="Zhang X."/>
            <person name="Huang J."/>
            <person name="Zhang X."/>
            <person name="Sun H."/>
            <person name="Wang H."/>
        </authorList>
    </citation>
    <scope>NUCLEOTIDE SEQUENCE [LARGE SCALE GENOMIC DNA]</scope>
    <source>
        <strain evidence="2">TB1705</strain>
        <tissue evidence="2">Leaf</tissue>
    </source>
</reference>
<gene>
    <name evidence="2" type="ORF">GIB67_011240</name>
</gene>
<dbReference type="GO" id="GO:0000712">
    <property type="term" value="P:resolution of meiotic recombination intermediates"/>
    <property type="evidence" value="ECO:0007669"/>
    <property type="project" value="TreeGrafter"/>
</dbReference>